<dbReference type="Pfam" id="PF13966">
    <property type="entry name" value="zf-RVT"/>
    <property type="match status" value="1"/>
</dbReference>
<dbReference type="EMBL" id="JANJYJ010000005">
    <property type="protein sequence ID" value="KAK3212040.1"/>
    <property type="molecule type" value="Genomic_DNA"/>
</dbReference>
<keyword evidence="4" id="KW-1185">Reference proteome</keyword>
<dbReference type="GO" id="GO:0003676">
    <property type="term" value="F:nucleic acid binding"/>
    <property type="evidence" value="ECO:0007669"/>
    <property type="project" value="InterPro"/>
</dbReference>
<proteinExistence type="predicted"/>
<dbReference type="GO" id="GO:0004523">
    <property type="term" value="F:RNA-DNA hybrid ribonuclease activity"/>
    <property type="evidence" value="ECO:0007669"/>
    <property type="project" value="InterPro"/>
</dbReference>
<organism evidence="3 4">
    <name type="scientific">Dipteronia sinensis</name>
    <dbReference type="NCBI Taxonomy" id="43782"/>
    <lineage>
        <taxon>Eukaryota</taxon>
        <taxon>Viridiplantae</taxon>
        <taxon>Streptophyta</taxon>
        <taxon>Embryophyta</taxon>
        <taxon>Tracheophyta</taxon>
        <taxon>Spermatophyta</taxon>
        <taxon>Magnoliopsida</taxon>
        <taxon>eudicotyledons</taxon>
        <taxon>Gunneridae</taxon>
        <taxon>Pentapetalae</taxon>
        <taxon>rosids</taxon>
        <taxon>malvids</taxon>
        <taxon>Sapindales</taxon>
        <taxon>Sapindaceae</taxon>
        <taxon>Hippocastanoideae</taxon>
        <taxon>Acereae</taxon>
        <taxon>Dipteronia</taxon>
    </lineage>
</organism>
<feature type="domain" description="Reverse transcriptase zinc-binding" evidence="2">
    <location>
        <begin position="166"/>
        <end position="259"/>
    </location>
</feature>
<evidence type="ECO:0000313" key="4">
    <source>
        <dbReference type="Proteomes" id="UP001281410"/>
    </source>
</evidence>
<dbReference type="InterPro" id="IPR002156">
    <property type="entry name" value="RNaseH_domain"/>
</dbReference>
<feature type="domain" description="RNase H type-1" evidence="1">
    <location>
        <begin position="275"/>
        <end position="378"/>
    </location>
</feature>
<dbReference type="AlphaFoldDB" id="A0AAE0ADP6"/>
<reference evidence="3" key="1">
    <citation type="journal article" date="2023" name="Plant J.">
        <title>Genome sequences and population genomics provide insights into the demographic history, inbreeding, and mutation load of two 'living fossil' tree species of Dipteronia.</title>
        <authorList>
            <person name="Feng Y."/>
            <person name="Comes H.P."/>
            <person name="Chen J."/>
            <person name="Zhu S."/>
            <person name="Lu R."/>
            <person name="Zhang X."/>
            <person name="Li P."/>
            <person name="Qiu J."/>
            <person name="Olsen K.M."/>
            <person name="Qiu Y."/>
        </authorList>
    </citation>
    <scope>NUCLEOTIDE SEQUENCE</scope>
    <source>
        <strain evidence="3">NBL</strain>
    </source>
</reference>
<accession>A0AAE0ADP6</accession>
<evidence type="ECO:0000259" key="1">
    <source>
        <dbReference type="Pfam" id="PF13456"/>
    </source>
</evidence>
<dbReference type="Proteomes" id="UP001281410">
    <property type="component" value="Unassembled WGS sequence"/>
</dbReference>
<name>A0AAE0ADP6_9ROSI</name>
<protein>
    <recommendedName>
        <fullName evidence="5">Reverse transcriptase zinc-binding domain-containing protein</fullName>
    </recommendedName>
</protein>
<gene>
    <name evidence="3" type="ORF">Dsin_016746</name>
</gene>
<evidence type="ECO:0008006" key="5">
    <source>
        <dbReference type="Google" id="ProtNLM"/>
    </source>
</evidence>
<evidence type="ECO:0000313" key="3">
    <source>
        <dbReference type="EMBL" id="KAK3212040.1"/>
    </source>
</evidence>
<evidence type="ECO:0000259" key="2">
    <source>
        <dbReference type="Pfam" id="PF13966"/>
    </source>
</evidence>
<dbReference type="InterPro" id="IPR026960">
    <property type="entry name" value="RVT-Znf"/>
</dbReference>
<sequence length="394" mass="43835">MPKSHGELGFKDLSLFNQAFLAKQGWRVLSDPSSIVFRLLKAKYFNNVDFLRASLSSGCSHIWRSFMWGRSLLLKGLRWKVGDGSSIRIFKDQWIPRPSTFKPITPNPGSDSLVSALIDVDPPEWKLDLINQTFLPADKEIIISIPLSFSGGPDSLTWHFEKSGVFSVKSGYKLALSEKLSASVSNSSNIRKWWSSVWNLNLPPKVRIFVWRACLNAIPSGFNLWKRKIMDRPLCLWCKTMVNTASHSLFWCSQARKVWGCTRFDSFFDFPSVSIRNDKGKVLAALSRPLTGLFSFDIGGFLAFREGLLLAKLHNFNVHIAEVAPSTASPLVSLDSALGGASFIVSDIRTLLAEVGVCKCQSITPSGNTLALKLAAMAFSSVRESLWLDFSSSL</sequence>
<dbReference type="Pfam" id="PF13456">
    <property type="entry name" value="RVT_3"/>
    <property type="match status" value="1"/>
</dbReference>
<comment type="caution">
    <text evidence="3">The sequence shown here is derived from an EMBL/GenBank/DDBJ whole genome shotgun (WGS) entry which is preliminary data.</text>
</comment>